<gene>
    <name evidence="3" type="ORF">KUF71_022106</name>
</gene>
<dbReference type="Proteomes" id="UP001219518">
    <property type="component" value="Unassembled WGS sequence"/>
</dbReference>
<evidence type="ECO:0000313" key="4">
    <source>
        <dbReference type="Proteomes" id="UP001219518"/>
    </source>
</evidence>
<organism evidence="3 4">
    <name type="scientific">Frankliniella fusca</name>
    <dbReference type="NCBI Taxonomy" id="407009"/>
    <lineage>
        <taxon>Eukaryota</taxon>
        <taxon>Metazoa</taxon>
        <taxon>Ecdysozoa</taxon>
        <taxon>Arthropoda</taxon>
        <taxon>Hexapoda</taxon>
        <taxon>Insecta</taxon>
        <taxon>Pterygota</taxon>
        <taxon>Neoptera</taxon>
        <taxon>Paraneoptera</taxon>
        <taxon>Thysanoptera</taxon>
        <taxon>Terebrantia</taxon>
        <taxon>Thripoidea</taxon>
        <taxon>Thripidae</taxon>
        <taxon>Frankliniella</taxon>
    </lineage>
</organism>
<accession>A0AAE1HZ35</accession>
<dbReference type="InterPro" id="IPR039353">
    <property type="entry name" value="TF_Adf1"/>
</dbReference>
<evidence type="ECO:0000256" key="1">
    <source>
        <dbReference type="SAM" id="MobiDB-lite"/>
    </source>
</evidence>
<dbReference type="PANTHER" id="PTHR12243:SF67">
    <property type="entry name" value="COREPRESSOR OF PANGOLIN, ISOFORM A-RELATED"/>
    <property type="match status" value="1"/>
</dbReference>
<proteinExistence type="predicted"/>
<evidence type="ECO:0000259" key="2">
    <source>
        <dbReference type="PROSITE" id="PS51029"/>
    </source>
</evidence>
<feature type="region of interest" description="Disordered" evidence="1">
    <location>
        <begin position="155"/>
        <end position="195"/>
    </location>
</feature>
<dbReference type="InterPro" id="IPR006578">
    <property type="entry name" value="MADF-dom"/>
</dbReference>
<reference evidence="3" key="2">
    <citation type="journal article" date="2023" name="BMC Genomics">
        <title>Pest status, molecular evolution, and epigenetic factors derived from the genome assembly of Frankliniella fusca, a thysanopteran phytovirus vector.</title>
        <authorList>
            <person name="Catto M.A."/>
            <person name="Labadie P.E."/>
            <person name="Jacobson A.L."/>
            <person name="Kennedy G.G."/>
            <person name="Srinivasan R."/>
            <person name="Hunt B.G."/>
        </authorList>
    </citation>
    <scope>NUCLEOTIDE SEQUENCE</scope>
    <source>
        <strain evidence="3">PL_HMW_Pooled</strain>
    </source>
</reference>
<feature type="region of interest" description="Disordered" evidence="1">
    <location>
        <begin position="241"/>
        <end position="276"/>
    </location>
</feature>
<sequence length="276" mass="31207">MTSSAETTVADTSYSDTSYSDMSVSDMSSLSISCRPKRKIRPPKQDLDCAALISLVEQYPVLWDFEYPGYHNMDMRSQAWDAIAKRFHSTTGQDCLNMWKTIRKNLYQNEERHRKVTASGSKASRHKPYVFARQLFLMKLRNELDEITEGNGRPALDHLSAPLHMSSPLKTPKQELQSTLISSSSNDQLPTFGSQQMSDIWKQTTMLEETVVKKERKVAAKVTPSPKKVIGKRKNKEFKVMPTIDETEDEGNVDDPGGLLSPKVAKKNKEAERTAC</sequence>
<reference evidence="3" key="1">
    <citation type="submission" date="2021-07" db="EMBL/GenBank/DDBJ databases">
        <authorList>
            <person name="Catto M.A."/>
            <person name="Jacobson A."/>
            <person name="Kennedy G."/>
            <person name="Labadie P."/>
            <person name="Hunt B.G."/>
            <person name="Srinivasan R."/>
        </authorList>
    </citation>
    <scope>NUCLEOTIDE SEQUENCE</scope>
    <source>
        <strain evidence="3">PL_HMW_Pooled</strain>
        <tissue evidence="3">Head</tissue>
    </source>
</reference>
<evidence type="ECO:0000313" key="3">
    <source>
        <dbReference type="EMBL" id="KAK3930010.1"/>
    </source>
</evidence>
<comment type="caution">
    <text evidence="3">The sequence shown here is derived from an EMBL/GenBank/DDBJ whole genome shotgun (WGS) entry which is preliminary data.</text>
</comment>
<dbReference type="Pfam" id="PF10545">
    <property type="entry name" value="MADF_DNA_bdg"/>
    <property type="match status" value="1"/>
</dbReference>
<feature type="compositionally biased region" description="Polar residues" evidence="1">
    <location>
        <begin position="174"/>
        <end position="195"/>
    </location>
</feature>
<protein>
    <submittedName>
        <fullName evidence="3">Pyridoxine/pyridoxamine 5'-phosphate oxidase</fullName>
    </submittedName>
</protein>
<feature type="compositionally biased region" description="Basic and acidic residues" evidence="1">
    <location>
        <begin position="267"/>
        <end position="276"/>
    </location>
</feature>
<dbReference type="EMBL" id="JAHWGI010001408">
    <property type="protein sequence ID" value="KAK3930010.1"/>
    <property type="molecule type" value="Genomic_DNA"/>
</dbReference>
<dbReference type="SMART" id="SM00595">
    <property type="entry name" value="MADF"/>
    <property type="match status" value="1"/>
</dbReference>
<dbReference type="PANTHER" id="PTHR12243">
    <property type="entry name" value="MADF DOMAIN TRANSCRIPTION FACTOR"/>
    <property type="match status" value="1"/>
</dbReference>
<name>A0AAE1HZ35_9NEOP</name>
<feature type="domain" description="MADF" evidence="2">
    <location>
        <begin position="51"/>
        <end position="142"/>
    </location>
</feature>
<keyword evidence="4" id="KW-1185">Reference proteome</keyword>
<dbReference type="AlphaFoldDB" id="A0AAE1HZ35"/>
<dbReference type="PROSITE" id="PS51029">
    <property type="entry name" value="MADF"/>
    <property type="match status" value="1"/>
</dbReference>